<dbReference type="PANTHER" id="PTHR43205">
    <property type="entry name" value="PROSTAGLANDIN REDUCTASE"/>
    <property type="match status" value="1"/>
</dbReference>
<evidence type="ECO:0000259" key="3">
    <source>
        <dbReference type="Pfam" id="PF16884"/>
    </source>
</evidence>
<dbReference type="InParanoid" id="A0A409W888"/>
<accession>A0A409W888</accession>
<gene>
    <name evidence="4" type="ORF">CVT26_005109</name>
</gene>
<organism evidence="4 5">
    <name type="scientific">Gymnopilus dilepis</name>
    <dbReference type="NCBI Taxonomy" id="231916"/>
    <lineage>
        <taxon>Eukaryota</taxon>
        <taxon>Fungi</taxon>
        <taxon>Dikarya</taxon>
        <taxon>Basidiomycota</taxon>
        <taxon>Agaricomycotina</taxon>
        <taxon>Agaricomycetes</taxon>
        <taxon>Agaricomycetidae</taxon>
        <taxon>Agaricales</taxon>
        <taxon>Agaricineae</taxon>
        <taxon>Hymenogastraceae</taxon>
        <taxon>Gymnopilus</taxon>
    </lineage>
</organism>
<dbReference type="InterPro" id="IPR036291">
    <property type="entry name" value="NAD(P)-bd_dom_sf"/>
</dbReference>
<dbReference type="EMBL" id="NHYE01005318">
    <property type="protein sequence ID" value="PPQ74726.1"/>
    <property type="molecule type" value="Genomic_DNA"/>
</dbReference>
<reference evidence="4 5" key="1">
    <citation type="journal article" date="2018" name="Evol. Lett.">
        <title>Horizontal gene cluster transfer increased hallucinogenic mushroom diversity.</title>
        <authorList>
            <person name="Reynolds H.T."/>
            <person name="Vijayakumar V."/>
            <person name="Gluck-Thaler E."/>
            <person name="Korotkin H.B."/>
            <person name="Matheny P.B."/>
            <person name="Slot J.C."/>
        </authorList>
    </citation>
    <scope>NUCLEOTIDE SEQUENCE [LARGE SCALE GENOMIC DNA]</scope>
    <source>
        <strain evidence="4 5">SRW20</strain>
    </source>
</reference>
<dbReference type="Proteomes" id="UP000284706">
    <property type="component" value="Unassembled WGS sequence"/>
</dbReference>
<dbReference type="Gene3D" id="3.40.50.720">
    <property type="entry name" value="NAD(P)-binding Rossmann-like Domain"/>
    <property type="match status" value="1"/>
</dbReference>
<dbReference type="InterPro" id="IPR011032">
    <property type="entry name" value="GroES-like_sf"/>
</dbReference>
<name>A0A409W888_9AGAR</name>
<evidence type="ECO:0000259" key="2">
    <source>
        <dbReference type="Pfam" id="PF00107"/>
    </source>
</evidence>
<evidence type="ECO:0000313" key="4">
    <source>
        <dbReference type="EMBL" id="PPQ74726.1"/>
    </source>
</evidence>
<dbReference type="InterPro" id="IPR045010">
    <property type="entry name" value="MDR_fam"/>
</dbReference>
<evidence type="ECO:0000313" key="5">
    <source>
        <dbReference type="Proteomes" id="UP000284706"/>
    </source>
</evidence>
<evidence type="ECO:0000256" key="1">
    <source>
        <dbReference type="ARBA" id="ARBA00023002"/>
    </source>
</evidence>
<dbReference type="OrthoDB" id="809632at2759"/>
<dbReference type="CDD" id="cd05288">
    <property type="entry name" value="PGDH"/>
    <property type="match status" value="1"/>
</dbReference>
<dbReference type="InterPro" id="IPR013149">
    <property type="entry name" value="ADH-like_C"/>
</dbReference>
<keyword evidence="5" id="KW-1185">Reference proteome</keyword>
<dbReference type="PANTHER" id="PTHR43205:SF7">
    <property type="entry name" value="PROSTAGLANDIN REDUCTASE 1"/>
    <property type="match status" value="1"/>
</dbReference>
<dbReference type="SUPFAM" id="SSF51735">
    <property type="entry name" value="NAD(P)-binding Rossmann-fold domains"/>
    <property type="match status" value="1"/>
</dbReference>
<dbReference type="Pfam" id="PF16884">
    <property type="entry name" value="ADH_N_2"/>
    <property type="match status" value="1"/>
</dbReference>
<proteinExistence type="predicted"/>
<dbReference type="Pfam" id="PF00107">
    <property type="entry name" value="ADH_zinc_N"/>
    <property type="match status" value="1"/>
</dbReference>
<keyword evidence="1" id="KW-0560">Oxidoreductase</keyword>
<feature type="domain" description="Alcohol dehydrogenase-like C-terminal" evidence="2">
    <location>
        <begin position="185"/>
        <end position="309"/>
    </location>
</feature>
<sequence length="357" mass="39657">MAPVVNERVIVASYSGPQEYPTPGKTTVYDTTETIDPETTPLNGGFLLKTLELSIDPYLRNRLRKESTAPFTIGAPLASHGVGIVLRSENPEVEVGDHLYGLLEHKSYIVRKELGGWKKLRNVDKLPWSVFIGVLGMPGQTAYFGWKEHAHAKKANSRSTFIMTTADRHPMDRVKLSLSRQVLVLLVIQLAKLDGLKVIASAGSDEKVEWMKEIGADVAFNYKTTKTADVLKKEGPIDIFWDNVGGEALEDAIDAANNYARFLECGMISAYNSGYSFRIRNFFHIITKSLVFYGFQAGRLEAKWDDEFRKVVPPLVASGEIKYKEHIYHGLESDGQALLDVQTGNNKAKAVVHVAGN</sequence>
<evidence type="ECO:0008006" key="6">
    <source>
        <dbReference type="Google" id="ProtNLM"/>
    </source>
</evidence>
<dbReference type="FunCoup" id="A0A409W888">
    <property type="interactions" value="65"/>
</dbReference>
<dbReference type="Gene3D" id="3.90.180.10">
    <property type="entry name" value="Medium-chain alcohol dehydrogenases, catalytic domain"/>
    <property type="match status" value="2"/>
</dbReference>
<dbReference type="InterPro" id="IPR041694">
    <property type="entry name" value="ADH_N_2"/>
</dbReference>
<dbReference type="AlphaFoldDB" id="A0A409W888"/>
<dbReference type="GO" id="GO:0016628">
    <property type="term" value="F:oxidoreductase activity, acting on the CH-CH group of donors, NAD or NADP as acceptor"/>
    <property type="evidence" value="ECO:0007669"/>
    <property type="project" value="InterPro"/>
</dbReference>
<dbReference type="SUPFAM" id="SSF50129">
    <property type="entry name" value="GroES-like"/>
    <property type="match status" value="1"/>
</dbReference>
<protein>
    <recommendedName>
        <fullName evidence="6">Enoyl reductase (ER) domain-containing protein</fullName>
    </recommendedName>
</protein>
<feature type="domain" description="Oxidoreductase N-terminal" evidence="3">
    <location>
        <begin position="40"/>
        <end position="112"/>
    </location>
</feature>
<comment type="caution">
    <text evidence="4">The sequence shown here is derived from an EMBL/GenBank/DDBJ whole genome shotgun (WGS) entry which is preliminary data.</text>
</comment>